<dbReference type="KEGG" id="slim:SCL_2371"/>
<accession>A0A1B4XIM6</accession>
<sequence length="71" mass="7336">MAVRETRFNVKGMKCGGCVAKATEAVSKLPGYQACEFDLKSATGVVKGDVDPTAVAKALTEAGYPAQVNEG</sequence>
<evidence type="ECO:0000313" key="3">
    <source>
        <dbReference type="Proteomes" id="UP000243180"/>
    </source>
</evidence>
<dbReference type="Gene3D" id="3.30.70.100">
    <property type="match status" value="1"/>
</dbReference>
<dbReference type="InParanoid" id="A0A1B4XIM6"/>
<keyword evidence="3" id="KW-1185">Reference proteome</keyword>
<protein>
    <submittedName>
        <fullName evidence="2">Copper-binding protein</fullName>
    </submittedName>
</protein>
<dbReference type="OrthoDB" id="9814359at2"/>
<organism evidence="2 3">
    <name type="scientific">Sulfuricaulis limicola</name>
    <dbReference type="NCBI Taxonomy" id="1620215"/>
    <lineage>
        <taxon>Bacteria</taxon>
        <taxon>Pseudomonadati</taxon>
        <taxon>Pseudomonadota</taxon>
        <taxon>Gammaproteobacteria</taxon>
        <taxon>Acidiferrobacterales</taxon>
        <taxon>Acidiferrobacteraceae</taxon>
        <taxon>Sulfuricaulis</taxon>
    </lineage>
</organism>
<dbReference type="SUPFAM" id="SSF55008">
    <property type="entry name" value="HMA, heavy metal-associated domain"/>
    <property type="match status" value="1"/>
</dbReference>
<dbReference type="InterPro" id="IPR006121">
    <property type="entry name" value="HMA_dom"/>
</dbReference>
<name>A0A1B4XIM6_9GAMM</name>
<proteinExistence type="predicted"/>
<dbReference type="InterPro" id="IPR036163">
    <property type="entry name" value="HMA_dom_sf"/>
</dbReference>
<feature type="domain" description="HMA" evidence="1">
    <location>
        <begin position="4"/>
        <end position="67"/>
    </location>
</feature>
<dbReference type="EMBL" id="AP014879">
    <property type="protein sequence ID" value="BAV34648.1"/>
    <property type="molecule type" value="Genomic_DNA"/>
</dbReference>
<gene>
    <name evidence="2" type="ORF">SCL_2371</name>
</gene>
<evidence type="ECO:0000259" key="1">
    <source>
        <dbReference type="PROSITE" id="PS50846"/>
    </source>
</evidence>
<dbReference type="Proteomes" id="UP000243180">
    <property type="component" value="Chromosome"/>
</dbReference>
<dbReference type="GO" id="GO:0046872">
    <property type="term" value="F:metal ion binding"/>
    <property type="evidence" value="ECO:0007669"/>
    <property type="project" value="InterPro"/>
</dbReference>
<evidence type="ECO:0000313" key="2">
    <source>
        <dbReference type="EMBL" id="BAV34648.1"/>
    </source>
</evidence>
<dbReference type="AlphaFoldDB" id="A0A1B4XIM6"/>
<dbReference type="RefSeq" id="WP_096361364.1">
    <property type="nucleotide sequence ID" value="NZ_AP014879.1"/>
</dbReference>
<dbReference type="PROSITE" id="PS50846">
    <property type="entry name" value="HMA_2"/>
    <property type="match status" value="1"/>
</dbReference>
<dbReference type="Pfam" id="PF00403">
    <property type="entry name" value="HMA"/>
    <property type="match status" value="1"/>
</dbReference>
<reference evidence="2 3" key="1">
    <citation type="submission" date="2015-05" db="EMBL/GenBank/DDBJ databases">
        <title>Complete genome sequence of a sulfur-oxidizing gammaproteobacterium strain HA5.</title>
        <authorList>
            <person name="Miura A."/>
            <person name="Kojima H."/>
            <person name="Fukui M."/>
        </authorList>
    </citation>
    <scope>NUCLEOTIDE SEQUENCE [LARGE SCALE GENOMIC DNA]</scope>
    <source>
        <strain evidence="2 3">HA5</strain>
    </source>
</reference>
<dbReference type="CDD" id="cd00371">
    <property type="entry name" value="HMA"/>
    <property type="match status" value="1"/>
</dbReference>